<dbReference type="InterPro" id="IPR027450">
    <property type="entry name" value="AlkB-like"/>
</dbReference>
<dbReference type="SUPFAM" id="SSF51197">
    <property type="entry name" value="Clavaminate synthase-like"/>
    <property type="match status" value="1"/>
</dbReference>
<evidence type="ECO:0000256" key="3">
    <source>
        <dbReference type="ARBA" id="ARBA00007879"/>
    </source>
</evidence>
<dbReference type="PANTHER" id="PTHR46030">
    <property type="entry name" value="ALPHA-KETOGLUTARATE-DEPENDENT DIOXYGENASE ALKB HOMOLOG 6"/>
    <property type="match status" value="1"/>
</dbReference>
<dbReference type="GO" id="GO:0005634">
    <property type="term" value="C:nucleus"/>
    <property type="evidence" value="ECO:0007669"/>
    <property type="project" value="UniProtKB-SubCell"/>
</dbReference>
<evidence type="ECO:0000256" key="1">
    <source>
        <dbReference type="ARBA" id="ARBA00001954"/>
    </source>
</evidence>
<dbReference type="Proteomes" id="UP001174909">
    <property type="component" value="Unassembled WGS sequence"/>
</dbReference>
<evidence type="ECO:0000256" key="8">
    <source>
        <dbReference type="ARBA" id="ARBA00023242"/>
    </source>
</evidence>
<dbReference type="InterPro" id="IPR032862">
    <property type="entry name" value="ALKBH6"/>
</dbReference>
<dbReference type="Pfam" id="PF13532">
    <property type="entry name" value="2OG-FeII_Oxy_2"/>
    <property type="match status" value="1"/>
</dbReference>
<gene>
    <name evidence="10" type="ORF">GBAR_LOCUS12632</name>
</gene>
<dbReference type="Gene3D" id="2.60.120.590">
    <property type="entry name" value="Alpha-ketoglutarate-dependent dioxygenase AlkB-like"/>
    <property type="match status" value="1"/>
</dbReference>
<evidence type="ECO:0000313" key="11">
    <source>
        <dbReference type="Proteomes" id="UP001174909"/>
    </source>
</evidence>
<keyword evidence="4" id="KW-0479">Metal-binding</keyword>
<evidence type="ECO:0000313" key="10">
    <source>
        <dbReference type="EMBL" id="CAI8021261.1"/>
    </source>
</evidence>
<name>A0AA35S3J7_GEOBA</name>
<dbReference type="PROSITE" id="PS51471">
    <property type="entry name" value="FE2OG_OXY"/>
    <property type="match status" value="1"/>
</dbReference>
<comment type="similarity">
    <text evidence="3">Belongs to the alkB family.</text>
</comment>
<dbReference type="InterPro" id="IPR005123">
    <property type="entry name" value="Oxoglu/Fe-dep_dioxygenase_dom"/>
</dbReference>
<dbReference type="AlphaFoldDB" id="A0AA35S3J7"/>
<dbReference type="PANTHER" id="PTHR46030:SF1">
    <property type="entry name" value="ALPHA-KETOGLUTARATE-DEPENDENT DIOXYGENASE ALKB HOMOLOG 6"/>
    <property type="match status" value="1"/>
</dbReference>
<dbReference type="GO" id="GO:0046872">
    <property type="term" value="F:metal ion binding"/>
    <property type="evidence" value="ECO:0007669"/>
    <property type="project" value="UniProtKB-KW"/>
</dbReference>
<evidence type="ECO:0000256" key="6">
    <source>
        <dbReference type="ARBA" id="ARBA00023002"/>
    </source>
</evidence>
<protein>
    <submittedName>
        <fullName evidence="10">Alpha-ketoglutarate-dependent dioxygenase alkB homolog 6</fullName>
    </submittedName>
</protein>
<proteinExistence type="inferred from homology"/>
<evidence type="ECO:0000259" key="9">
    <source>
        <dbReference type="PROSITE" id="PS51471"/>
    </source>
</evidence>
<accession>A0AA35S3J7</accession>
<dbReference type="InterPro" id="IPR037151">
    <property type="entry name" value="AlkB-like_sf"/>
</dbReference>
<feature type="domain" description="Fe2OG dioxygenase" evidence="9">
    <location>
        <begin position="88"/>
        <end position="221"/>
    </location>
</feature>
<evidence type="ECO:0000256" key="5">
    <source>
        <dbReference type="ARBA" id="ARBA00022964"/>
    </source>
</evidence>
<keyword evidence="8" id="KW-0539">Nucleus</keyword>
<dbReference type="GO" id="GO:0051213">
    <property type="term" value="F:dioxygenase activity"/>
    <property type="evidence" value="ECO:0007669"/>
    <property type="project" value="UniProtKB-KW"/>
</dbReference>
<reference evidence="10" key="1">
    <citation type="submission" date="2023-03" db="EMBL/GenBank/DDBJ databases">
        <authorList>
            <person name="Steffen K."/>
            <person name="Cardenas P."/>
        </authorList>
    </citation>
    <scope>NUCLEOTIDE SEQUENCE</scope>
</reference>
<evidence type="ECO:0000256" key="7">
    <source>
        <dbReference type="ARBA" id="ARBA00023004"/>
    </source>
</evidence>
<organism evidence="10 11">
    <name type="scientific">Geodia barretti</name>
    <name type="common">Barrett's horny sponge</name>
    <dbReference type="NCBI Taxonomy" id="519541"/>
    <lineage>
        <taxon>Eukaryota</taxon>
        <taxon>Metazoa</taxon>
        <taxon>Porifera</taxon>
        <taxon>Demospongiae</taxon>
        <taxon>Heteroscleromorpha</taxon>
        <taxon>Tetractinellida</taxon>
        <taxon>Astrophorina</taxon>
        <taxon>Geodiidae</taxon>
        <taxon>Geodia</taxon>
    </lineage>
</organism>
<dbReference type="EMBL" id="CASHTH010001876">
    <property type="protein sequence ID" value="CAI8021261.1"/>
    <property type="molecule type" value="Genomic_DNA"/>
</dbReference>
<comment type="cofactor">
    <cofactor evidence="1">
        <name>Fe(2+)</name>
        <dbReference type="ChEBI" id="CHEBI:29033"/>
    </cofactor>
</comment>
<keyword evidence="7" id="KW-0408">Iron</keyword>
<evidence type="ECO:0000256" key="2">
    <source>
        <dbReference type="ARBA" id="ARBA00004123"/>
    </source>
</evidence>
<keyword evidence="6" id="KW-0560">Oxidoreductase</keyword>
<evidence type="ECO:0000256" key="4">
    <source>
        <dbReference type="ARBA" id="ARBA00022723"/>
    </source>
</evidence>
<keyword evidence="11" id="KW-1185">Reference proteome</keyword>
<comment type="caution">
    <text evidence="10">The sequence shown here is derived from an EMBL/GenBank/DDBJ whole genome shotgun (WGS) entry which is preliminary data.</text>
</comment>
<comment type="subcellular location">
    <subcellularLocation>
        <location evidence="2">Nucleus</location>
    </subcellularLocation>
</comment>
<keyword evidence="5 10" id="KW-0223">Dioxygenase</keyword>
<sequence>MDLGRCLVEEAPPTVHYIPNFVTAEEAEDLWKQVYAAPKPKWTQLSNRRLQNWGGVPHEKGMVCEPMPKWLSDCRERVKDLGVFGDKTPNHVLVNEYTPGQGIMPHEDGPLYHPVVTTISLGSHTLLDFYKSLSNTDHQDTTHDASYESRYIFSLLLEPRSLLVLQNDMYTRYLHGISQREKDTVSDQQRVANGSRLGQPLSFAEELNRSTRVSLTIRHVPKTFKIKLKLK</sequence>